<dbReference type="Gene3D" id="3.40.50.300">
    <property type="entry name" value="P-loop containing nucleotide triphosphate hydrolases"/>
    <property type="match status" value="4"/>
</dbReference>
<organism evidence="8 9">
    <name type="scientific">Pseudonaja textilis</name>
    <name type="common">Eastern brown snake</name>
    <dbReference type="NCBI Taxonomy" id="8673"/>
    <lineage>
        <taxon>Eukaryota</taxon>
        <taxon>Metazoa</taxon>
        <taxon>Chordata</taxon>
        <taxon>Craniata</taxon>
        <taxon>Vertebrata</taxon>
        <taxon>Euteleostomi</taxon>
        <taxon>Lepidosauria</taxon>
        <taxon>Squamata</taxon>
        <taxon>Bifurcata</taxon>
        <taxon>Unidentata</taxon>
        <taxon>Episquamata</taxon>
        <taxon>Toxicofera</taxon>
        <taxon>Serpentes</taxon>
        <taxon>Colubroidea</taxon>
        <taxon>Elapidae</taxon>
        <taxon>Hydrophiinae</taxon>
        <taxon>Pseudonaja</taxon>
    </lineage>
</organism>
<sequence length="1943" mass="222133">MSSSENRAADIYIREYFHNYAISSHPEAIPLRVKSTFRSVRSTDPITLRYCCLSPRGNEFCLPTREQMDRHRIVLTTCMTSRDLGVPCGYFTHILIDEAAQMLECEALVPLSLASLTTLIVLAGDHMQKTPRLYSLHKDEQSADYTLLNRLFQHYKKEKHEVATKSRIIFNENYRSTAGIIEFVSKHFYVGREDTIGAKGNVPPHPEFYPLMFCHVSGSAEKDRSMSWYNISEIEQIIEEVQEMDQKWPVEWGQKNLKSICVVSYGIQVRRQGHLRKSGFSEVTVESYDNLAGREFRVIIINTVHTCNSLVHVSSSNLEYFNNARVLNTIITRAQSQVIVVGDAVALCSHGQCSKIWKSFIKKCIEKKSITPETLTLEEIKQVTSDLAAWNRESPESEEEGSNTDSWDSDTESLNLDDPILQELLDESKELMVLVTEEGLLKVKSDVSVPERRRQQYSNYSLQTMQQYLQMQPQRYKRCEFIQERFDQASAFTLDEASLMIIQIKGRVNCGMAFTGDQVLVEILTPKVTPEDNPHGKVVGILKKVARDLTFVCKVDEFDLRVMIPIDQTVTKIFVPPLRDEADSIPIRRLDQAGKIKLKSRKKITPENRNTCLFVVRIMKWEEGYYYPLGIVTEVLPLASSLDDGLRILDLEYRLSSGYPASVDSQVAKLISGYPTLMRAERKDCRAYFTFTVDPLGAKDLDDAISVRDMGAKYEIGIHIADLASVIHKDCPLDTEAKNRGLSYYAPEKPIHMFPPQLSQNLCSLLPHKERLVISLFVVMDKATDQMEKISFAMSIICSNRQMTYEEAEGIIKNHYKIEAPSPNFDTLEDYVATAYHFSRVHRKSRLHEDCHYDQLDEEIPLGQRCSHQMIEELMILFNSSVGDLLTNRTPTRNLTPLRCQVEPNPQQISQMREKYKDVIPLSTHLSHHLGAPTGDALVKTMHPFVLLASSWDHLKSAANDRDFPKMLDLITTDDIHPKLAPINLEFRKLLNRSYFLRSNSCPQAKLGHYSLHVDSYTWATSPVRRYVDVVVQRHIVSLISKKPIQYSEVEIEFLCHDFNQKNGRAKMYQRRIRSLELATQLKCHVQKKFAFIANVEGKAQHFKLLFPLNNETFPDSPSISYRALQLVSQPNFNEERNSMKLTWRRRIYSCVTKKEDEVKLSEIGGNIFHFDGDVWHEILAAVKNEDYEKLIHLLKKSYTLKSKPVGSVGRSKCLHYKELSVELKVGDVLNFQLTTDVQRGFLVPFVQLWTVAPGFEVCLEHTERPINCFSKYTSQASKNIYKNASDYRKVWLPLCDIEATLGALAENSSIVLQDVQIVWKRQRTSQGQLCGTINLTKKFLKECDLSQSFRQLRLTKEATKTQDFMIDPDTYTWVAHGCADKFEENEKPDQRGDVVVNFYINFMSMENIPFEVTQKSSRFSVELIPKQLPDIRKEAAVWKLEYASELSQSIALGRPIPVQRARPSNILKRQNFDIPGSSHKLNQSQNNAIQEALKKSFTLIQGPPGTGKTVVGAHIVYWFHQLNQENNGNPTRTGAVPPQSTTGATSFKSHVLYCGPSHKSVDVVAGNPFSPLKKYCLGSITLHYRIRGKKNPYAEQILRFDERVKRKEEITEDEVERYKGLLSKARGYELQCHNVILCTCSASSSKFLVDKLQVKQLLIDECAMCTEPETLIPLVVLLGDHMQLRPVVHSDFCKKLGMERSLFERYHKQALMLNIQYRMHKDICRFPSMTFYNSKLMTSPQIIRGSSALYHRSEFECTPIIFGHIEGRERSLVVSTEEGNENSKANLEEVQQVVRIAKQLTLDKTTRPAEIAILTGYNAQVTEIKKQLALDGMRDISVCTIMKSQGSEWKYVIVSTVRSCNRGEIDESPTRSWENNRLGFIADANQINVCLTRAQEGLCIIGNRYLLASNSVWRKLLDHYSKHGCLTTANAIKIKKRTSLRP</sequence>
<keyword evidence="3" id="KW-0378">Hydrolase</keyword>
<dbReference type="OMA" id="EEMEANH"/>
<evidence type="ECO:0000313" key="9">
    <source>
        <dbReference type="Proteomes" id="UP000472273"/>
    </source>
</evidence>
<evidence type="ECO:0000259" key="7">
    <source>
        <dbReference type="SMART" id="SM00955"/>
    </source>
</evidence>
<keyword evidence="5" id="KW-0067">ATP-binding</keyword>
<evidence type="ECO:0000256" key="4">
    <source>
        <dbReference type="ARBA" id="ARBA00022806"/>
    </source>
</evidence>
<dbReference type="InterPro" id="IPR047187">
    <property type="entry name" value="SF1_C_Upf1"/>
</dbReference>
<dbReference type="InterPro" id="IPR022966">
    <property type="entry name" value="RNase_II/R_CS"/>
</dbReference>
<reference evidence="8" key="2">
    <citation type="submission" date="2025-09" db="UniProtKB">
        <authorList>
            <consortium name="Ensembl"/>
        </authorList>
    </citation>
    <scope>IDENTIFICATION</scope>
</reference>
<dbReference type="InterPro" id="IPR012340">
    <property type="entry name" value="NA-bd_OB-fold"/>
</dbReference>
<dbReference type="GO" id="GO:0003723">
    <property type="term" value="F:RNA binding"/>
    <property type="evidence" value="ECO:0007669"/>
    <property type="project" value="InterPro"/>
</dbReference>
<dbReference type="PANTHER" id="PTHR43788:SF16">
    <property type="entry name" value="HELICASE WITH ZINC FINGER 2"/>
    <property type="match status" value="1"/>
</dbReference>
<dbReference type="InterPro" id="IPR056787">
    <property type="entry name" value="OB_HELZ2"/>
</dbReference>
<keyword evidence="2" id="KW-0547">Nucleotide-binding</keyword>
<dbReference type="GO" id="GO:0000175">
    <property type="term" value="F:3'-5'-RNA exonuclease activity"/>
    <property type="evidence" value="ECO:0007669"/>
    <property type="project" value="UniProtKB-ARBA"/>
</dbReference>
<dbReference type="CDD" id="cd18808">
    <property type="entry name" value="SF1_C_Upf1"/>
    <property type="match status" value="2"/>
</dbReference>
<feature type="compositionally biased region" description="Acidic residues" evidence="6">
    <location>
        <begin position="396"/>
        <end position="411"/>
    </location>
</feature>
<evidence type="ECO:0000256" key="2">
    <source>
        <dbReference type="ARBA" id="ARBA00022741"/>
    </source>
</evidence>
<dbReference type="InterPro" id="IPR027417">
    <property type="entry name" value="P-loop_NTPase"/>
</dbReference>
<evidence type="ECO:0000256" key="1">
    <source>
        <dbReference type="ARBA" id="ARBA00007913"/>
    </source>
</evidence>
<keyword evidence="4" id="KW-0347">Helicase</keyword>
<dbReference type="GO" id="GO:0043139">
    <property type="term" value="F:5'-3' DNA helicase activity"/>
    <property type="evidence" value="ECO:0007669"/>
    <property type="project" value="TreeGrafter"/>
</dbReference>
<dbReference type="Pfam" id="PF00773">
    <property type="entry name" value="RNB"/>
    <property type="match status" value="1"/>
</dbReference>
<dbReference type="GeneTree" id="ENSGT00940000160694"/>
<evidence type="ECO:0000256" key="6">
    <source>
        <dbReference type="SAM" id="MobiDB-lite"/>
    </source>
</evidence>
<dbReference type="PROSITE" id="PS01175">
    <property type="entry name" value="RIBONUCLEASE_II"/>
    <property type="match status" value="1"/>
</dbReference>
<dbReference type="InterPro" id="IPR050534">
    <property type="entry name" value="Coronavir_polyprotein_1ab"/>
</dbReference>
<dbReference type="Pfam" id="PF13086">
    <property type="entry name" value="AAA_11"/>
    <property type="match status" value="3"/>
</dbReference>
<evidence type="ECO:0000313" key="8">
    <source>
        <dbReference type="Ensembl" id="ENSPTXP00000018941.1"/>
    </source>
</evidence>
<dbReference type="InterPro" id="IPR041677">
    <property type="entry name" value="DNA2/NAM7_AAA_11"/>
</dbReference>
<dbReference type="PANTHER" id="PTHR43788">
    <property type="entry name" value="DNA2/NAM7 HELICASE FAMILY MEMBER"/>
    <property type="match status" value="1"/>
</dbReference>
<feature type="domain" description="RNB" evidence="7">
    <location>
        <begin position="682"/>
        <end position="1042"/>
    </location>
</feature>
<comment type="similarity">
    <text evidence="1">Belongs to the DNA2/NAM7 helicase family.</text>
</comment>
<dbReference type="Proteomes" id="UP000472273">
    <property type="component" value="Unplaced"/>
</dbReference>
<dbReference type="SUPFAM" id="SSF50249">
    <property type="entry name" value="Nucleic acid-binding proteins"/>
    <property type="match status" value="2"/>
</dbReference>
<dbReference type="InterPro" id="IPR001900">
    <property type="entry name" value="RNase_II/R"/>
</dbReference>
<reference evidence="8" key="1">
    <citation type="submission" date="2025-08" db="UniProtKB">
        <authorList>
            <consortium name="Ensembl"/>
        </authorList>
    </citation>
    <scope>IDENTIFICATION</scope>
</reference>
<evidence type="ECO:0000256" key="3">
    <source>
        <dbReference type="ARBA" id="ARBA00022801"/>
    </source>
</evidence>
<dbReference type="GO" id="GO:0005524">
    <property type="term" value="F:ATP binding"/>
    <property type="evidence" value="ECO:0007669"/>
    <property type="project" value="UniProtKB-KW"/>
</dbReference>
<gene>
    <name evidence="8" type="primary">HELZ2</name>
</gene>
<protein>
    <submittedName>
        <fullName evidence="8">Helicase with zinc finger 2</fullName>
    </submittedName>
</protein>
<dbReference type="Pfam" id="PF25049">
    <property type="entry name" value="OB_HELZ2"/>
    <property type="match status" value="1"/>
</dbReference>
<evidence type="ECO:0000256" key="5">
    <source>
        <dbReference type="ARBA" id="ARBA00022840"/>
    </source>
</evidence>
<name>A0A670ZCW3_PSETE</name>
<proteinExistence type="inferred from homology"/>
<dbReference type="Ensembl" id="ENSPTXT00000019518.1">
    <property type="protein sequence ID" value="ENSPTXP00000018941.1"/>
    <property type="gene ID" value="ENSPTXG00000013071.1"/>
</dbReference>
<keyword evidence="9" id="KW-1185">Reference proteome</keyword>
<dbReference type="InterPro" id="IPR041679">
    <property type="entry name" value="DNA2/NAM7-like_C"/>
</dbReference>
<dbReference type="SUPFAM" id="SSF52540">
    <property type="entry name" value="P-loop containing nucleoside triphosphate hydrolases"/>
    <property type="match status" value="2"/>
</dbReference>
<feature type="region of interest" description="Disordered" evidence="6">
    <location>
        <begin position="388"/>
        <end position="414"/>
    </location>
</feature>
<dbReference type="Pfam" id="PF13087">
    <property type="entry name" value="AAA_12"/>
    <property type="match status" value="2"/>
</dbReference>
<dbReference type="SMART" id="SM00955">
    <property type="entry name" value="RNB"/>
    <property type="match status" value="1"/>
</dbReference>
<accession>A0A670ZCW3</accession>